<dbReference type="Pfam" id="PF13855">
    <property type="entry name" value="LRR_8"/>
    <property type="match status" value="3"/>
</dbReference>
<dbReference type="SUPFAM" id="SSF52058">
    <property type="entry name" value="L domain-like"/>
    <property type="match status" value="1"/>
</dbReference>
<protein>
    <submittedName>
        <fullName evidence="6">Phospholipase A2 inhibitor</fullName>
    </submittedName>
</protein>
<keyword evidence="3" id="KW-0677">Repeat</keyword>
<organism evidence="6">
    <name type="scientific">Philothamnus irregularis</name>
    <name type="common">brown tree snake</name>
    <dbReference type="NCBI Taxonomy" id="1899461"/>
    <lineage>
        <taxon>Eukaryota</taxon>
        <taxon>Metazoa</taxon>
        <taxon>Chordata</taxon>
        <taxon>Craniata</taxon>
        <taxon>Vertebrata</taxon>
        <taxon>Euteleostomi</taxon>
        <taxon>Lepidosauria</taxon>
        <taxon>Squamata</taxon>
        <taxon>Bifurcata</taxon>
        <taxon>Unidentata</taxon>
        <taxon>Episquamata</taxon>
        <taxon>Toxicofera</taxon>
        <taxon>Serpentes</taxon>
        <taxon>Colubroidea</taxon>
        <taxon>Colubridae</taxon>
        <taxon>Colubrinae</taxon>
        <taxon>Philothamnus</taxon>
    </lineage>
</organism>
<evidence type="ECO:0000259" key="5">
    <source>
        <dbReference type="SMART" id="SM00082"/>
    </source>
</evidence>
<dbReference type="InterPro" id="IPR000483">
    <property type="entry name" value="Cys-rich_flank_reg_C"/>
</dbReference>
<sequence>MKSSVPSLLIVSLVMSLNGYTQQVLYCPPDPAPENITEFVCNSPSLHEFPTGFPVRTKMISVEFTQISSLGVEALQGLPNLQELHLSNNKLKILLSGLFRNIPELHTLDLSTNLLEDLPPEIFTNTTNLKLLSVSENRLAELRLSWFETLKELRILSLDHNQLKEVPISCFDKLEKLTLLDLSSNRLHRLSPDMFSGLDNLERLMLENNPIRCIAPRSFHWRPKLSMISLKNCSLTDIIMGVFQPLDHLVLLDLSDNELTMLDPPVATPSANLSLDLTGNPWACNCRMDNLLTWFKEHKIHLYSKQEIVCAFPRSFKGEVATSLPRSQICPC</sequence>
<dbReference type="PANTHER" id="PTHR24369:SF213">
    <property type="entry name" value="INSULIN LIKE GROWTH FACTOR BINDING PROTEIN ACID LABILE SUBUNIT"/>
    <property type="match status" value="1"/>
</dbReference>
<dbReference type="PRINTS" id="PR00019">
    <property type="entry name" value="LEURICHRPT"/>
</dbReference>
<keyword evidence="2 4" id="KW-0732">Signal</keyword>
<dbReference type="Gene3D" id="3.80.10.10">
    <property type="entry name" value="Ribonuclease Inhibitor"/>
    <property type="match status" value="2"/>
</dbReference>
<reference evidence="6" key="1">
    <citation type="journal article" date="2014" name="BMC Genomics">
        <title>RNA-seq and high-definition mass spectrometry reveal the complex and divergent venoms of two rear-fanged colubrid snakes.</title>
        <authorList>
            <person name="McGivern J.J."/>
            <person name="Wray K.P."/>
            <person name="Margres M.J."/>
            <person name="Couch M.E."/>
            <person name="Mackessy S.P."/>
            <person name="Rokyta D.R."/>
        </authorList>
    </citation>
    <scope>NUCLEOTIDE SEQUENCE</scope>
    <source>
        <tissue evidence="6">Venom gland</tissue>
    </source>
</reference>
<keyword evidence="1" id="KW-0433">Leucine-rich repeat</keyword>
<dbReference type="SMART" id="SM00082">
    <property type="entry name" value="LRRCT"/>
    <property type="match status" value="1"/>
</dbReference>
<proteinExistence type="predicted"/>
<dbReference type="GO" id="GO:0005886">
    <property type="term" value="C:plasma membrane"/>
    <property type="evidence" value="ECO:0007669"/>
    <property type="project" value="TreeGrafter"/>
</dbReference>
<feature type="chain" id="PRO_5002123806" evidence="4">
    <location>
        <begin position="24"/>
        <end position="332"/>
    </location>
</feature>
<dbReference type="PROSITE" id="PS51450">
    <property type="entry name" value="LRR"/>
    <property type="match status" value="2"/>
</dbReference>
<dbReference type="InterPro" id="IPR003591">
    <property type="entry name" value="Leu-rich_rpt_typical-subtyp"/>
</dbReference>
<dbReference type="SMART" id="SM00369">
    <property type="entry name" value="LRR_TYP"/>
    <property type="match status" value="7"/>
</dbReference>
<evidence type="ECO:0000256" key="1">
    <source>
        <dbReference type="ARBA" id="ARBA00022614"/>
    </source>
</evidence>
<accession>A0A0B8RXU2</accession>
<evidence type="ECO:0000256" key="2">
    <source>
        <dbReference type="ARBA" id="ARBA00022729"/>
    </source>
</evidence>
<feature type="domain" description="LRRCT" evidence="5">
    <location>
        <begin position="280"/>
        <end position="331"/>
    </location>
</feature>
<dbReference type="InterPro" id="IPR001611">
    <property type="entry name" value="Leu-rich_rpt"/>
</dbReference>
<dbReference type="InterPro" id="IPR032675">
    <property type="entry name" value="LRR_dom_sf"/>
</dbReference>
<dbReference type="InterPro" id="IPR050541">
    <property type="entry name" value="LRR_TM_domain-containing"/>
</dbReference>
<dbReference type="EMBL" id="GBSH01001988">
    <property type="protein sequence ID" value="JAG67038.1"/>
    <property type="molecule type" value="Transcribed_RNA"/>
</dbReference>
<dbReference type="FunFam" id="3.80.10.10:FF:001164">
    <property type="entry name" value="GH01279p"/>
    <property type="match status" value="1"/>
</dbReference>
<name>A0A0B8RXU2_9SAUR</name>
<evidence type="ECO:0000256" key="4">
    <source>
        <dbReference type="SAM" id="SignalP"/>
    </source>
</evidence>
<evidence type="ECO:0000313" key="6">
    <source>
        <dbReference type="EMBL" id="JAG67038.1"/>
    </source>
</evidence>
<dbReference type="PANTHER" id="PTHR24369">
    <property type="entry name" value="ANTIGEN BSP, PUTATIVE-RELATED"/>
    <property type="match status" value="1"/>
</dbReference>
<dbReference type="AlphaFoldDB" id="A0A0B8RXU2"/>
<feature type="signal peptide" evidence="4">
    <location>
        <begin position="1"/>
        <end position="23"/>
    </location>
</feature>
<evidence type="ECO:0000256" key="3">
    <source>
        <dbReference type="ARBA" id="ARBA00022737"/>
    </source>
</evidence>